<gene>
    <name evidence="1" type="ORF">EHV15_06345</name>
</gene>
<dbReference type="AlphaFoldDB" id="A0A3P3TXU3"/>
<keyword evidence="2" id="KW-1185">Reference proteome</keyword>
<sequence>MQKGMRFSPKSLEMGGSTANMQFISDYKLLFYPIAANEMYFCTSTAQKQNIYRNSNVLLHLIPSSRPSSYEKRATAETDS</sequence>
<dbReference type="EMBL" id="RRCN01000001">
    <property type="protein sequence ID" value="RRJ62604.1"/>
    <property type="molecule type" value="Genomic_DNA"/>
</dbReference>
<reference evidence="1 2" key="1">
    <citation type="submission" date="2018-11" db="EMBL/GenBank/DDBJ databases">
        <title>Genome sequencing of Paenibacillus sp. KCOM 3021 (= ChDC PVNT-B20).</title>
        <authorList>
            <person name="Kook J.-K."/>
            <person name="Park S.-N."/>
            <person name="Lim Y.K."/>
        </authorList>
    </citation>
    <scope>NUCLEOTIDE SEQUENCE [LARGE SCALE GENOMIC DNA]</scope>
    <source>
        <strain evidence="1 2">KCOM 3021</strain>
    </source>
</reference>
<name>A0A3P3TXU3_9BACL</name>
<dbReference type="Proteomes" id="UP000267017">
    <property type="component" value="Unassembled WGS sequence"/>
</dbReference>
<organism evidence="1 2">
    <name type="scientific">Paenibacillus oralis</name>
    <dbReference type="NCBI Taxonomy" id="2490856"/>
    <lineage>
        <taxon>Bacteria</taxon>
        <taxon>Bacillati</taxon>
        <taxon>Bacillota</taxon>
        <taxon>Bacilli</taxon>
        <taxon>Bacillales</taxon>
        <taxon>Paenibacillaceae</taxon>
        <taxon>Paenibacillus</taxon>
    </lineage>
</organism>
<evidence type="ECO:0000313" key="1">
    <source>
        <dbReference type="EMBL" id="RRJ62604.1"/>
    </source>
</evidence>
<accession>A0A3P3TXU3</accession>
<evidence type="ECO:0000313" key="2">
    <source>
        <dbReference type="Proteomes" id="UP000267017"/>
    </source>
</evidence>
<dbReference type="RefSeq" id="WP_128630491.1">
    <property type="nucleotide sequence ID" value="NZ_RRCN01000001.1"/>
</dbReference>
<proteinExistence type="predicted"/>
<protein>
    <submittedName>
        <fullName evidence="1">Uncharacterized protein</fullName>
    </submittedName>
</protein>
<comment type="caution">
    <text evidence="1">The sequence shown here is derived from an EMBL/GenBank/DDBJ whole genome shotgun (WGS) entry which is preliminary data.</text>
</comment>